<gene>
    <name evidence="1" type="ORF">ACFOEN_00705</name>
</gene>
<sequence length="183" mass="20552">MQATPFVFIYGPPAVGKLAVARELAAQDAQRGWRVYHNHISLDCVGAVFDWFSPAFNESVAAVRLAMIRAGVEHRIPLIFTFVYAKPVDDAFYLDLFDKVECAGGTVYPVRLTARVETLRERVLDPSRADTSKAKSLEKLDEILRTYDTTHALPDRESLTIDTDQCSARQAAERIVRHINDTL</sequence>
<keyword evidence="2" id="KW-1185">Reference proteome</keyword>
<accession>A0ABV7H154</accession>
<name>A0ABV7H154_9BURK</name>
<reference evidence="2" key="1">
    <citation type="journal article" date="2019" name="Int. J. Syst. Evol. Microbiol.">
        <title>The Global Catalogue of Microorganisms (GCM) 10K type strain sequencing project: providing services to taxonomists for standard genome sequencing and annotation.</title>
        <authorList>
            <consortium name="The Broad Institute Genomics Platform"/>
            <consortium name="The Broad Institute Genome Sequencing Center for Infectious Disease"/>
            <person name="Wu L."/>
            <person name="Ma J."/>
        </authorList>
    </citation>
    <scope>NUCLEOTIDE SEQUENCE [LARGE SCALE GENOMIC DNA]</scope>
    <source>
        <strain evidence="2">KCTC 52168</strain>
    </source>
</reference>
<comment type="caution">
    <text evidence="1">The sequence shown here is derived from an EMBL/GenBank/DDBJ whole genome shotgun (WGS) entry which is preliminary data.</text>
</comment>
<dbReference type="SUPFAM" id="SSF52540">
    <property type="entry name" value="P-loop containing nucleoside triphosphate hydrolases"/>
    <property type="match status" value="1"/>
</dbReference>
<dbReference type="Proteomes" id="UP001595556">
    <property type="component" value="Unassembled WGS sequence"/>
</dbReference>
<evidence type="ECO:0008006" key="3">
    <source>
        <dbReference type="Google" id="ProtNLM"/>
    </source>
</evidence>
<evidence type="ECO:0000313" key="2">
    <source>
        <dbReference type="Proteomes" id="UP001595556"/>
    </source>
</evidence>
<dbReference type="InterPro" id="IPR027417">
    <property type="entry name" value="P-loop_NTPase"/>
</dbReference>
<organism evidence="1 2">
    <name type="scientific">Piscinibacterium candidicorallinum</name>
    <dbReference type="NCBI Taxonomy" id="1793872"/>
    <lineage>
        <taxon>Bacteria</taxon>
        <taxon>Pseudomonadati</taxon>
        <taxon>Pseudomonadota</taxon>
        <taxon>Betaproteobacteria</taxon>
        <taxon>Burkholderiales</taxon>
        <taxon>Piscinibacterium</taxon>
    </lineage>
</organism>
<dbReference type="Gene3D" id="3.40.50.300">
    <property type="entry name" value="P-loop containing nucleotide triphosphate hydrolases"/>
    <property type="match status" value="1"/>
</dbReference>
<proteinExistence type="predicted"/>
<dbReference type="EMBL" id="JBHRTI010000002">
    <property type="protein sequence ID" value="MFC3146154.1"/>
    <property type="molecule type" value="Genomic_DNA"/>
</dbReference>
<protein>
    <recommendedName>
        <fullName evidence="3">Shikimate kinase</fullName>
    </recommendedName>
</protein>
<evidence type="ECO:0000313" key="1">
    <source>
        <dbReference type="EMBL" id="MFC3146154.1"/>
    </source>
</evidence>
<dbReference type="RefSeq" id="WP_377300437.1">
    <property type="nucleotide sequence ID" value="NZ_CP180191.1"/>
</dbReference>